<comment type="caution">
    <text evidence="1">The sequence shown here is derived from an EMBL/GenBank/DDBJ whole genome shotgun (WGS) entry which is preliminary data.</text>
</comment>
<name>A0A0F9Z469_9ZZZZ</name>
<gene>
    <name evidence="1" type="ORF">LCGC14_0014930</name>
</gene>
<proteinExistence type="predicted"/>
<reference evidence="1" key="1">
    <citation type="journal article" date="2015" name="Nature">
        <title>Complex archaea that bridge the gap between prokaryotes and eukaryotes.</title>
        <authorList>
            <person name="Spang A."/>
            <person name="Saw J.H."/>
            <person name="Jorgensen S.L."/>
            <person name="Zaremba-Niedzwiedzka K."/>
            <person name="Martijn J."/>
            <person name="Lind A.E."/>
            <person name="van Eijk R."/>
            <person name="Schleper C."/>
            <person name="Guy L."/>
            <person name="Ettema T.J."/>
        </authorList>
    </citation>
    <scope>NUCLEOTIDE SEQUENCE</scope>
</reference>
<accession>A0A0F9Z469</accession>
<dbReference type="EMBL" id="LAZR01000002">
    <property type="protein sequence ID" value="KKO11989.1"/>
    <property type="molecule type" value="Genomic_DNA"/>
</dbReference>
<dbReference type="AlphaFoldDB" id="A0A0F9Z469"/>
<evidence type="ECO:0000313" key="1">
    <source>
        <dbReference type="EMBL" id="KKO11989.1"/>
    </source>
</evidence>
<protein>
    <submittedName>
        <fullName evidence="1">Uncharacterized protein</fullName>
    </submittedName>
</protein>
<organism evidence="1">
    <name type="scientific">marine sediment metagenome</name>
    <dbReference type="NCBI Taxonomy" id="412755"/>
    <lineage>
        <taxon>unclassified sequences</taxon>
        <taxon>metagenomes</taxon>
        <taxon>ecological metagenomes</taxon>
    </lineage>
</organism>
<sequence length="212" mass="24281">MMVIVSLILALLLLAGIIYALRHHQERRRQELVAREQPLPPLKTPMAVSEPAVTVTVESAPEAANADWRQRCQALRDQGRYQEAVSTCRQAWPQWQSFEHAARVMRAAIRNPDTDSATRQQWLHALFRLAAHASFLHDRVEGLPDPIPRLLAQQFDAQELDALDMPWPEIGYRELRLLTKSDRKQLAKLLGEPAAHQSARIFHRKRWLAAIS</sequence>